<dbReference type="PANTHER" id="PTHR33744">
    <property type="entry name" value="CARBOHYDRATE DIACID REGULATOR"/>
    <property type="match status" value="1"/>
</dbReference>
<dbReference type="Pfam" id="PF13556">
    <property type="entry name" value="HTH_30"/>
    <property type="match status" value="1"/>
</dbReference>
<evidence type="ECO:0000259" key="2">
    <source>
        <dbReference type="Pfam" id="PF07905"/>
    </source>
</evidence>
<dbReference type="AlphaFoldDB" id="A0A223EEW7"/>
<dbReference type="GeneID" id="56472513"/>
<accession>A0A223EEW7</accession>
<dbReference type="InterPro" id="IPR041522">
    <property type="entry name" value="CdaR_GGDEF"/>
</dbReference>
<proteinExistence type="inferred from homology"/>
<dbReference type="InterPro" id="IPR025736">
    <property type="entry name" value="PucR_C-HTH_dom"/>
</dbReference>
<dbReference type="InterPro" id="IPR042070">
    <property type="entry name" value="PucR_C-HTH_sf"/>
</dbReference>
<dbReference type="InterPro" id="IPR051448">
    <property type="entry name" value="CdaR-like_regulators"/>
</dbReference>
<dbReference type="InterPro" id="IPR012914">
    <property type="entry name" value="PucR_dom"/>
</dbReference>
<dbReference type="Pfam" id="PF07905">
    <property type="entry name" value="PucR"/>
    <property type="match status" value="1"/>
</dbReference>
<dbReference type="RefSeq" id="WP_063232383.1">
    <property type="nucleotide sequence ID" value="NZ_BCVO01000002.1"/>
</dbReference>
<dbReference type="Pfam" id="PF17853">
    <property type="entry name" value="GGDEF_2"/>
    <property type="match status" value="1"/>
</dbReference>
<reference evidence="5 6" key="1">
    <citation type="submission" date="2016-10" db="EMBL/GenBank/DDBJ databases">
        <title>The whole genome sequencing and assembly of Bacillus simplex DSM 1321 strain.</title>
        <authorList>
            <person name="Park M.-K."/>
            <person name="Lee Y.-J."/>
            <person name="Yi H."/>
            <person name="Bahn Y.-S."/>
            <person name="Kim J.F."/>
            <person name="Lee D.-W."/>
        </authorList>
    </citation>
    <scope>NUCLEOTIDE SEQUENCE [LARGE SCALE GENOMIC DNA]</scope>
    <source>
        <strain evidence="5 6">DSM 1321</strain>
    </source>
</reference>
<dbReference type="PANTHER" id="PTHR33744:SF1">
    <property type="entry name" value="DNA-BINDING TRANSCRIPTIONAL ACTIVATOR ADER"/>
    <property type="match status" value="1"/>
</dbReference>
<dbReference type="OrthoDB" id="142218at2"/>
<evidence type="ECO:0000259" key="3">
    <source>
        <dbReference type="Pfam" id="PF13556"/>
    </source>
</evidence>
<gene>
    <name evidence="5" type="ORF">BS1321_07180</name>
</gene>
<evidence type="ECO:0000313" key="5">
    <source>
        <dbReference type="EMBL" id="ASS93771.1"/>
    </source>
</evidence>
<feature type="domain" description="CdaR GGDEF-like" evidence="4">
    <location>
        <begin position="290"/>
        <end position="418"/>
    </location>
</feature>
<dbReference type="Proteomes" id="UP000214618">
    <property type="component" value="Chromosome"/>
</dbReference>
<evidence type="ECO:0008006" key="7">
    <source>
        <dbReference type="Google" id="ProtNLM"/>
    </source>
</evidence>
<evidence type="ECO:0000313" key="6">
    <source>
        <dbReference type="Proteomes" id="UP000214618"/>
    </source>
</evidence>
<sequence length="538" mass="61545">MKVSELLTLPALNGMHLIAGRTGIEREVRTVNMMDAPDIINFLKPNEFLVTTAYHIKDKPQLLSSLVEAMANQGCAALGIKTRRYLKEIPAEALVLANDLSFPIIELPAELSLGEIINHTLRGILDQRATELTFAMETHKQFTNLIMRGKGIQKLLDHLSDMIGYPILLVDQYLKPIFHPISTSGIIPIIKKMNEEGFRFHKTKTSFFSFSSLSNKQPYTVFPIYMNEEKFGYLTISGEIKTSDNLITLTIEQATNVISFALMKEHALKQHDRNIRNDFFLHFLDGSFSSQEEIINRAKEFSLHNEQTYICAVGKIDESDSDISYTQLQRRADSIYEFLEDELHLSPDPIHLFTKGKKCILLYEVNEVSADVLQTVETSIRSLQRITASQFDCTISFGVSHMSPSFLQTKNSYKEANDSLLEGGLSKRTEYIQIFRTKDIMELLRIIPEEDLMNFHHFALQGFSKIFTEEEQTLLQTLSVYLETHCQISETAKRLFVHRNTVVYRLEKCEELLGKSLKDSETTLQIRLALRIKSLLNI</sequence>
<dbReference type="Gene3D" id="1.10.10.2840">
    <property type="entry name" value="PucR C-terminal helix-turn-helix domain"/>
    <property type="match status" value="1"/>
</dbReference>
<name>A0A223EEW7_9BACI</name>
<feature type="domain" description="PucR C-terminal helix-turn-helix" evidence="3">
    <location>
        <begin position="474"/>
        <end position="532"/>
    </location>
</feature>
<evidence type="ECO:0000259" key="4">
    <source>
        <dbReference type="Pfam" id="PF17853"/>
    </source>
</evidence>
<protein>
    <recommendedName>
        <fullName evidence="7">PucR family transcriptional regulator</fullName>
    </recommendedName>
</protein>
<comment type="similarity">
    <text evidence="1">Belongs to the CdaR family.</text>
</comment>
<organism evidence="5 6">
    <name type="scientific">Peribacillus simplex NBRC 15720 = DSM 1321</name>
    <dbReference type="NCBI Taxonomy" id="1349754"/>
    <lineage>
        <taxon>Bacteria</taxon>
        <taxon>Bacillati</taxon>
        <taxon>Bacillota</taxon>
        <taxon>Bacilli</taxon>
        <taxon>Bacillales</taxon>
        <taxon>Bacillaceae</taxon>
        <taxon>Peribacillus</taxon>
    </lineage>
</organism>
<feature type="domain" description="Purine catabolism PurC-like" evidence="2">
    <location>
        <begin position="5"/>
        <end position="122"/>
    </location>
</feature>
<dbReference type="EMBL" id="CP017704">
    <property type="protein sequence ID" value="ASS93771.1"/>
    <property type="molecule type" value="Genomic_DNA"/>
</dbReference>
<evidence type="ECO:0000256" key="1">
    <source>
        <dbReference type="ARBA" id="ARBA00006754"/>
    </source>
</evidence>